<keyword evidence="5" id="KW-0560">Oxidoreductase</keyword>
<keyword evidence="7" id="KW-0503">Monooxygenase</keyword>
<comment type="cofactor">
    <cofactor evidence="1 8">
        <name>heme</name>
        <dbReference type="ChEBI" id="CHEBI:30413"/>
    </cofactor>
</comment>
<organism evidence="10 11">
    <name type="scientific">Zophobas morio</name>
    <dbReference type="NCBI Taxonomy" id="2755281"/>
    <lineage>
        <taxon>Eukaryota</taxon>
        <taxon>Metazoa</taxon>
        <taxon>Ecdysozoa</taxon>
        <taxon>Arthropoda</taxon>
        <taxon>Hexapoda</taxon>
        <taxon>Insecta</taxon>
        <taxon>Pterygota</taxon>
        <taxon>Neoptera</taxon>
        <taxon>Endopterygota</taxon>
        <taxon>Coleoptera</taxon>
        <taxon>Polyphaga</taxon>
        <taxon>Cucujiformia</taxon>
        <taxon>Tenebrionidae</taxon>
        <taxon>Zophobas</taxon>
    </lineage>
</organism>
<evidence type="ECO:0000256" key="4">
    <source>
        <dbReference type="ARBA" id="ARBA00022723"/>
    </source>
</evidence>
<feature type="compositionally biased region" description="Polar residues" evidence="9">
    <location>
        <begin position="569"/>
        <end position="585"/>
    </location>
</feature>
<evidence type="ECO:0000256" key="6">
    <source>
        <dbReference type="ARBA" id="ARBA00023004"/>
    </source>
</evidence>
<evidence type="ECO:0000256" key="1">
    <source>
        <dbReference type="ARBA" id="ARBA00001971"/>
    </source>
</evidence>
<keyword evidence="6 8" id="KW-0408">Iron</keyword>
<dbReference type="CDD" id="cd11054">
    <property type="entry name" value="CYP24A1-like"/>
    <property type="match status" value="1"/>
</dbReference>
<dbReference type="InterPro" id="IPR002401">
    <property type="entry name" value="Cyt_P450_E_grp-I"/>
</dbReference>
<dbReference type="InterPro" id="IPR036396">
    <property type="entry name" value="Cyt_P450_sf"/>
</dbReference>
<dbReference type="GO" id="GO:0020037">
    <property type="term" value="F:heme binding"/>
    <property type="evidence" value="ECO:0007669"/>
    <property type="project" value="InterPro"/>
</dbReference>
<comment type="caution">
    <text evidence="10">The sequence shown here is derived from an EMBL/GenBank/DDBJ whole genome shotgun (WGS) entry which is preliminary data.</text>
</comment>
<keyword evidence="4 8" id="KW-0479">Metal-binding</keyword>
<evidence type="ECO:0000313" key="11">
    <source>
        <dbReference type="Proteomes" id="UP001168821"/>
    </source>
</evidence>
<feature type="region of interest" description="Disordered" evidence="9">
    <location>
        <begin position="511"/>
        <end position="535"/>
    </location>
</feature>
<evidence type="ECO:0000256" key="8">
    <source>
        <dbReference type="PIRSR" id="PIRSR602401-1"/>
    </source>
</evidence>
<protein>
    <recommendedName>
        <fullName evidence="12">Cytochrome P450 301a1, mitochondrial</fullName>
    </recommendedName>
</protein>
<evidence type="ECO:0000256" key="3">
    <source>
        <dbReference type="ARBA" id="ARBA00022617"/>
    </source>
</evidence>
<dbReference type="EMBL" id="JALNTZ010000003">
    <property type="protein sequence ID" value="KAJ3658850.1"/>
    <property type="molecule type" value="Genomic_DNA"/>
</dbReference>
<dbReference type="PANTHER" id="PTHR24279">
    <property type="entry name" value="CYTOCHROME P450"/>
    <property type="match status" value="1"/>
</dbReference>
<sequence>MSQEEKELLEERHVSSLFSNRTNKLVVSKRHLRRLVRNNICKPYTHGSTKSTSTDLKLSSQICSVKHQNKFNVQLCNHLDPAKNIPSANCYSIAVASSVDDTYCERRRFSPPQKSTQEINSFTSDFTLNNELPFLDTHENPAHERPNNTFVNDIRNWILQYRTLLSQQAINDLLQILRQGGYNLPKNARTRLQTPRSCNIIDVLEGHYYHFGVARGILNNLTDVQTVKANDILKLSLNIDGLPLTKSSTSQFWPILLSIESRLSPPFICGIYHGMKKPSDVSQFLNEFVQEFKFLELNGLEVGKTKIFPRISKIICDAPAKAFILGVKGHTGYHGCTKCIDQGEYINGRVTFQSLVSPLRTDDSFKNKEDDFHLYNSPLENLNVGLVSNCLFSLVNLSFLWTVVEFTKDDDYREISCIPNNWVFSKNDEVFSFWQKRNIRKHIKNATPPEKQWDVWPARVMLKNSVSYKEAISFEKKNEKVTESEGEEVRSKKRKRKAICLKDFITDVLEEEEDDQIPPPPKIIKAPPSPATTVPSRSLNDILSAKSYGDIATTSGDTLSVRSLERNNNDSPATLSLGSEVNTSPQDSLIITEPCNVDDQIVDKLNEIIRKTTRVEIMVKRLLQKISNDPTHTPLHNTDSISNTCIQPFTKYRLLCEYEERLKSGEDARKELDNIFRLCGGNSTKENIKRGLRRIFDDKLARKCSWLGRKNNFQVSNLIIMDFAVVPGENHFKEIMSKFYRNVKIVKTVTRNRSESVISSPSFCPHVEELSAAKPYSEIPGPKPIPILGNTWRLLPIIGQYDISDVAKLSKLFYKEYGKIVKLSGLVGRPDLLFIYDANEIEKIYRQEGPTPFRPSMPCLVRYKSVVRKQFFGDLAGVVGVHGEPWREFRSKVQKPILQIQTVKKYIQPIETVTTDFIQRMMEMKNDAEEMPADFDNEIHKWALECIGRVSLDVRLGCLDPNLPADSEPQKIIEAAKYALRNVALLELKFPFWRYIPTPLWTKYVENMDYFVKICMKHIDAAMERLKSKTVTNENDLSLVERILANEPDPKTAYILALDLILVGIDTISMAVCSILYQLATRPEQQEKLYRELKRVMPDPNTPLNTKLLDQMDFLKAFVKEVLRAYSTVIGNGRTLQQDTIIHGYKIPKGIQVVFPTLVTGSMEEFVSQPDEFIPERWLKKSDDYKIHPFASLPYGYGARMCLGRRFADLEIQVLLAKLIRSYKLEYHHEPLEYKVTFMYAPDGELRFKVIKRKE</sequence>
<dbReference type="GO" id="GO:0005506">
    <property type="term" value="F:iron ion binding"/>
    <property type="evidence" value="ECO:0007669"/>
    <property type="project" value="InterPro"/>
</dbReference>
<dbReference type="FunFam" id="1.10.630.10:FF:000006">
    <property type="entry name" value="Cytochrome P450 302a1, mitochondrial"/>
    <property type="match status" value="1"/>
</dbReference>
<dbReference type="GO" id="GO:0016705">
    <property type="term" value="F:oxidoreductase activity, acting on paired donors, with incorporation or reduction of molecular oxygen"/>
    <property type="evidence" value="ECO:0007669"/>
    <property type="project" value="InterPro"/>
</dbReference>
<dbReference type="GO" id="GO:0004497">
    <property type="term" value="F:monooxygenase activity"/>
    <property type="evidence" value="ECO:0007669"/>
    <property type="project" value="UniProtKB-KW"/>
</dbReference>
<feature type="binding site" description="axial binding residue" evidence="8">
    <location>
        <position position="1202"/>
    </location>
    <ligand>
        <name>heme</name>
        <dbReference type="ChEBI" id="CHEBI:30413"/>
    </ligand>
    <ligandPart>
        <name>Fe</name>
        <dbReference type="ChEBI" id="CHEBI:18248"/>
    </ligandPart>
</feature>
<dbReference type="PRINTS" id="PR00385">
    <property type="entry name" value="P450"/>
</dbReference>
<evidence type="ECO:0000256" key="7">
    <source>
        <dbReference type="ARBA" id="ARBA00023033"/>
    </source>
</evidence>
<dbReference type="Pfam" id="PF00067">
    <property type="entry name" value="p450"/>
    <property type="match status" value="1"/>
</dbReference>
<evidence type="ECO:0000313" key="10">
    <source>
        <dbReference type="EMBL" id="KAJ3658850.1"/>
    </source>
</evidence>
<gene>
    <name evidence="10" type="ORF">Zmor_010568</name>
</gene>
<evidence type="ECO:0000256" key="2">
    <source>
        <dbReference type="ARBA" id="ARBA00010617"/>
    </source>
</evidence>
<dbReference type="SUPFAM" id="SSF48264">
    <property type="entry name" value="Cytochrome P450"/>
    <property type="match status" value="1"/>
</dbReference>
<evidence type="ECO:0000256" key="5">
    <source>
        <dbReference type="ARBA" id="ARBA00023002"/>
    </source>
</evidence>
<proteinExistence type="inferred from homology"/>
<dbReference type="PRINTS" id="PR00463">
    <property type="entry name" value="EP450I"/>
</dbReference>
<reference evidence="10" key="1">
    <citation type="journal article" date="2023" name="G3 (Bethesda)">
        <title>Whole genome assemblies of Zophobas morio and Tenebrio molitor.</title>
        <authorList>
            <person name="Kaur S."/>
            <person name="Stinson S.A."/>
            <person name="diCenzo G.C."/>
        </authorList>
    </citation>
    <scope>NUCLEOTIDE SEQUENCE</scope>
    <source>
        <strain evidence="10">QUZm001</strain>
    </source>
</reference>
<feature type="region of interest" description="Disordered" evidence="9">
    <location>
        <begin position="559"/>
        <end position="585"/>
    </location>
</feature>
<feature type="compositionally biased region" description="Pro residues" evidence="9">
    <location>
        <begin position="517"/>
        <end position="530"/>
    </location>
</feature>
<dbReference type="Proteomes" id="UP001168821">
    <property type="component" value="Unassembled WGS sequence"/>
</dbReference>
<dbReference type="InterPro" id="IPR001128">
    <property type="entry name" value="Cyt_P450"/>
</dbReference>
<comment type="similarity">
    <text evidence="2">Belongs to the cytochrome P450 family.</text>
</comment>
<dbReference type="InterPro" id="IPR050479">
    <property type="entry name" value="CYP11_CYP27_families"/>
</dbReference>
<dbReference type="AlphaFoldDB" id="A0AA38MIX5"/>
<keyword evidence="11" id="KW-1185">Reference proteome</keyword>
<accession>A0AA38MIX5</accession>
<keyword evidence="3 8" id="KW-0349">Heme</keyword>
<evidence type="ECO:0000256" key="9">
    <source>
        <dbReference type="SAM" id="MobiDB-lite"/>
    </source>
</evidence>
<evidence type="ECO:0008006" key="12">
    <source>
        <dbReference type="Google" id="ProtNLM"/>
    </source>
</evidence>
<name>A0AA38MIX5_9CUCU</name>
<dbReference type="Gene3D" id="1.10.630.10">
    <property type="entry name" value="Cytochrome P450"/>
    <property type="match status" value="1"/>
</dbReference>
<dbReference type="PANTHER" id="PTHR24279:SF120">
    <property type="entry name" value="CYTOCHROME P450"/>
    <property type="match status" value="1"/>
</dbReference>